<reference evidence="9 10" key="1">
    <citation type="submission" date="2019-03" db="EMBL/GenBank/DDBJ databases">
        <title>Genomic Encyclopedia of Type Strains, Phase IV (KMG-IV): sequencing the most valuable type-strain genomes for metagenomic binning, comparative biology and taxonomic classification.</title>
        <authorList>
            <person name="Goeker M."/>
        </authorList>
    </citation>
    <scope>NUCLEOTIDE SEQUENCE [LARGE SCALE GENOMIC DNA]</scope>
    <source>
        <strain evidence="9 10">DSM 100059</strain>
    </source>
</reference>
<dbReference type="GO" id="GO:0001682">
    <property type="term" value="P:tRNA 5'-leader removal"/>
    <property type="evidence" value="ECO:0007669"/>
    <property type="project" value="UniProtKB-UniRule"/>
</dbReference>
<keyword evidence="4 7" id="KW-0255">Endonuclease</keyword>
<keyword evidence="10" id="KW-1185">Reference proteome</keyword>
<dbReference type="OrthoDB" id="1524972at2"/>
<evidence type="ECO:0000256" key="2">
    <source>
        <dbReference type="ARBA" id="ARBA00022694"/>
    </source>
</evidence>
<dbReference type="PROSITE" id="PS00648">
    <property type="entry name" value="RIBONUCLEASE_P"/>
    <property type="match status" value="1"/>
</dbReference>
<comment type="subunit">
    <text evidence="7">Consists of a catalytic RNA component (M1 or rnpB) and a protein subunit.</text>
</comment>
<comment type="similarity">
    <text evidence="7">Belongs to the RnpA family.</text>
</comment>
<dbReference type="Pfam" id="PF00825">
    <property type="entry name" value="Ribonuclease_P"/>
    <property type="match status" value="1"/>
</dbReference>
<protein>
    <recommendedName>
        <fullName evidence="7 8">Ribonuclease P protein component</fullName>
        <shortName evidence="7">RNase P protein</shortName>
        <shortName evidence="7">RNaseP protein</shortName>
        <ecNumber evidence="7 8">3.1.26.5</ecNumber>
    </recommendedName>
    <alternativeName>
        <fullName evidence="7">Protein C5</fullName>
    </alternativeName>
</protein>
<dbReference type="InterPro" id="IPR000100">
    <property type="entry name" value="RNase_P"/>
</dbReference>
<comment type="catalytic activity">
    <reaction evidence="7">
        <text>Endonucleolytic cleavage of RNA, removing 5'-extranucleotides from tRNA precursor.</text>
        <dbReference type="EC" id="3.1.26.5"/>
    </reaction>
</comment>
<sequence length="117" mass="13727">MPHRYTFPMAERLKSRKQIDFLFRSAKSFSVFPLRVFYRWEGSAAARVGVGAPKRHFKRAVDRNRIKRLLREGYRLQKEALPGLHAFIIYTGKELPTQAEIMDKIGVILKKLRDLQP</sequence>
<evidence type="ECO:0000256" key="3">
    <source>
        <dbReference type="ARBA" id="ARBA00022722"/>
    </source>
</evidence>
<dbReference type="SUPFAM" id="SSF54211">
    <property type="entry name" value="Ribosomal protein S5 domain 2-like"/>
    <property type="match status" value="1"/>
</dbReference>
<keyword evidence="3 7" id="KW-0540">Nuclease</keyword>
<dbReference type="PANTHER" id="PTHR33992">
    <property type="entry name" value="RIBONUCLEASE P PROTEIN COMPONENT"/>
    <property type="match status" value="1"/>
</dbReference>
<gene>
    <name evidence="7" type="primary">rnpA</name>
    <name evidence="9" type="ORF">EDB95_0987</name>
</gene>
<keyword evidence="2 7" id="KW-0819">tRNA processing</keyword>
<evidence type="ECO:0000256" key="1">
    <source>
        <dbReference type="ARBA" id="ARBA00002663"/>
    </source>
</evidence>
<dbReference type="PANTHER" id="PTHR33992:SF1">
    <property type="entry name" value="RIBONUCLEASE P PROTEIN COMPONENT"/>
    <property type="match status" value="1"/>
</dbReference>
<comment type="caution">
    <text evidence="9">The sequence shown here is derived from an EMBL/GenBank/DDBJ whole genome shotgun (WGS) entry which is preliminary data.</text>
</comment>
<dbReference type="InterPro" id="IPR014721">
    <property type="entry name" value="Ribsml_uS5_D2-typ_fold_subgr"/>
</dbReference>
<keyword evidence="6 7" id="KW-0694">RNA-binding</keyword>
<dbReference type="GO" id="GO:0030677">
    <property type="term" value="C:ribonuclease P complex"/>
    <property type="evidence" value="ECO:0007669"/>
    <property type="project" value="TreeGrafter"/>
</dbReference>
<evidence type="ECO:0000256" key="5">
    <source>
        <dbReference type="ARBA" id="ARBA00022801"/>
    </source>
</evidence>
<evidence type="ECO:0000256" key="4">
    <source>
        <dbReference type="ARBA" id="ARBA00022759"/>
    </source>
</evidence>
<dbReference type="EC" id="3.1.26.5" evidence="7 8"/>
<dbReference type="Gene3D" id="3.30.230.10">
    <property type="match status" value="1"/>
</dbReference>
<evidence type="ECO:0000313" key="10">
    <source>
        <dbReference type="Proteomes" id="UP000294498"/>
    </source>
</evidence>
<organism evidence="9 10">
    <name type="scientific">Dinghuibacter silviterrae</name>
    <dbReference type="NCBI Taxonomy" id="1539049"/>
    <lineage>
        <taxon>Bacteria</taxon>
        <taxon>Pseudomonadati</taxon>
        <taxon>Bacteroidota</taxon>
        <taxon>Chitinophagia</taxon>
        <taxon>Chitinophagales</taxon>
        <taxon>Chitinophagaceae</taxon>
        <taxon>Dinghuibacter</taxon>
    </lineage>
</organism>
<proteinExistence type="inferred from homology"/>
<evidence type="ECO:0000256" key="6">
    <source>
        <dbReference type="ARBA" id="ARBA00022884"/>
    </source>
</evidence>
<dbReference type="GO" id="GO:0004526">
    <property type="term" value="F:ribonuclease P activity"/>
    <property type="evidence" value="ECO:0007669"/>
    <property type="project" value="UniProtKB-UniRule"/>
</dbReference>
<keyword evidence="5 7" id="KW-0378">Hydrolase</keyword>
<evidence type="ECO:0000313" key="9">
    <source>
        <dbReference type="EMBL" id="TDW99970.1"/>
    </source>
</evidence>
<comment type="function">
    <text evidence="1 7">RNaseP catalyzes the removal of the 5'-leader sequence from pre-tRNA to produce the mature 5'-terminus. It can also cleave other RNA substrates such as 4.5S RNA. The protein component plays an auxiliary but essential role in vivo by binding to the 5'-leader sequence and broadening the substrate specificity of the ribozyme.</text>
</comment>
<dbReference type="Proteomes" id="UP000294498">
    <property type="component" value="Unassembled WGS sequence"/>
</dbReference>
<accession>A0A4R8DS42</accession>
<evidence type="ECO:0000256" key="8">
    <source>
        <dbReference type="NCBIfam" id="TIGR00188"/>
    </source>
</evidence>
<dbReference type="NCBIfam" id="TIGR00188">
    <property type="entry name" value="rnpA"/>
    <property type="match status" value="1"/>
</dbReference>
<dbReference type="GO" id="GO:0000049">
    <property type="term" value="F:tRNA binding"/>
    <property type="evidence" value="ECO:0007669"/>
    <property type="project" value="UniProtKB-UniRule"/>
</dbReference>
<dbReference type="AlphaFoldDB" id="A0A4R8DS42"/>
<dbReference type="InterPro" id="IPR020568">
    <property type="entry name" value="Ribosomal_Su5_D2-typ_SF"/>
</dbReference>
<dbReference type="HAMAP" id="MF_00227">
    <property type="entry name" value="RNase_P"/>
    <property type="match status" value="1"/>
</dbReference>
<evidence type="ECO:0000256" key="7">
    <source>
        <dbReference type="HAMAP-Rule" id="MF_00227"/>
    </source>
</evidence>
<dbReference type="EMBL" id="SODV01000001">
    <property type="protein sequence ID" value="TDW99970.1"/>
    <property type="molecule type" value="Genomic_DNA"/>
</dbReference>
<dbReference type="GO" id="GO:0042781">
    <property type="term" value="F:3'-tRNA processing endoribonuclease activity"/>
    <property type="evidence" value="ECO:0007669"/>
    <property type="project" value="TreeGrafter"/>
</dbReference>
<dbReference type="InterPro" id="IPR020539">
    <property type="entry name" value="RNase_P_CS"/>
</dbReference>
<name>A0A4R8DS42_9BACT</name>